<dbReference type="NCBIfam" id="TIGR01023">
    <property type="entry name" value="rpmG_bact"/>
    <property type="match status" value="1"/>
</dbReference>
<dbReference type="AlphaFoldDB" id="A0AAN9J796"/>
<dbReference type="Proteomes" id="UP001359559">
    <property type="component" value="Unassembled WGS sequence"/>
</dbReference>
<feature type="region of interest" description="Disordered" evidence="5">
    <location>
        <begin position="164"/>
        <end position="196"/>
    </location>
</feature>
<keyword evidence="6" id="KW-0472">Membrane</keyword>
<keyword evidence="2" id="KW-0689">Ribosomal protein</keyword>
<evidence type="ECO:0000256" key="3">
    <source>
        <dbReference type="ARBA" id="ARBA00023274"/>
    </source>
</evidence>
<evidence type="ECO:0000256" key="5">
    <source>
        <dbReference type="SAM" id="MobiDB-lite"/>
    </source>
</evidence>
<keyword evidence="3" id="KW-0687">Ribonucleoprotein</keyword>
<evidence type="ECO:0000313" key="7">
    <source>
        <dbReference type="EMBL" id="KAK7293637.1"/>
    </source>
</evidence>
<protein>
    <recommendedName>
        <fullName evidence="4">50S ribosomal protein L33, chloroplastic</fullName>
    </recommendedName>
</protein>
<feature type="compositionally biased region" description="Polar residues" evidence="5">
    <location>
        <begin position="174"/>
        <end position="194"/>
    </location>
</feature>
<evidence type="ECO:0000256" key="1">
    <source>
        <dbReference type="ARBA" id="ARBA00007596"/>
    </source>
</evidence>
<dbReference type="EMBL" id="JAYKXN010000004">
    <property type="protein sequence ID" value="KAK7293637.1"/>
    <property type="molecule type" value="Genomic_DNA"/>
</dbReference>
<dbReference type="Gene3D" id="2.20.28.120">
    <property type="entry name" value="Ribosomal protein L33"/>
    <property type="match status" value="1"/>
</dbReference>
<evidence type="ECO:0000313" key="8">
    <source>
        <dbReference type="Proteomes" id="UP001359559"/>
    </source>
</evidence>
<keyword evidence="6" id="KW-1133">Transmembrane helix</keyword>
<dbReference type="GO" id="GO:0005737">
    <property type="term" value="C:cytoplasm"/>
    <property type="evidence" value="ECO:0007669"/>
    <property type="project" value="UniProtKB-ARBA"/>
</dbReference>
<keyword evidence="6" id="KW-0812">Transmembrane</keyword>
<dbReference type="InterPro" id="IPR011332">
    <property type="entry name" value="Ribosomal_zn-bd"/>
</dbReference>
<reference evidence="7 8" key="1">
    <citation type="submission" date="2024-01" db="EMBL/GenBank/DDBJ databases">
        <title>The genomes of 5 underutilized Papilionoideae crops provide insights into root nodulation and disease resistance.</title>
        <authorList>
            <person name="Yuan L."/>
        </authorList>
    </citation>
    <scope>NUCLEOTIDE SEQUENCE [LARGE SCALE GENOMIC DNA]</scope>
    <source>
        <strain evidence="7">LY-2023</strain>
        <tissue evidence="7">Leaf</tissue>
    </source>
</reference>
<sequence length="430" mass="48355">MAVSAPRELCKRRGEESETLYLDIGQKVAVQDNEAWGGVICGKGEERETITDSQIQALSEEQHFQTLKLEFREFWDSLMELKEMFQARKIDELKWVLDDDLEIDELWFDKNQGVKDNTWKRSEAEVIRYNVHDHGLPSWINGACLQIIATALWTRNDRETKCSSARSELESQKDPNINCTGNSSTETTHQQGATDNGVVKAMSNTVTATSSIHENRETKPKGVKKVINIVSVTGPKEGDTPGKAKYSQVNYHVCIKCSGTPGHEAIANAETNAAILTVRAGARDPSAIPSMCHVSAAFQYPAVKVGIQGAEEFGDFEEWFNYTCLEQHLKHVPSSLECNIRVAVVAQGFLSTRHCLSQISNAAHLLKPMLYLFLWIVTISGLSLCKDWKKKAQMFLRLVSVAGTGFFYVKRKPRQFTEKLEFRKYDPTVN</sequence>
<accession>A0AAN9J796</accession>
<organism evidence="7 8">
    <name type="scientific">Clitoria ternatea</name>
    <name type="common">Butterfly pea</name>
    <dbReference type="NCBI Taxonomy" id="43366"/>
    <lineage>
        <taxon>Eukaryota</taxon>
        <taxon>Viridiplantae</taxon>
        <taxon>Streptophyta</taxon>
        <taxon>Embryophyta</taxon>
        <taxon>Tracheophyta</taxon>
        <taxon>Spermatophyta</taxon>
        <taxon>Magnoliopsida</taxon>
        <taxon>eudicotyledons</taxon>
        <taxon>Gunneridae</taxon>
        <taxon>Pentapetalae</taxon>
        <taxon>rosids</taxon>
        <taxon>fabids</taxon>
        <taxon>Fabales</taxon>
        <taxon>Fabaceae</taxon>
        <taxon>Papilionoideae</taxon>
        <taxon>50 kb inversion clade</taxon>
        <taxon>NPAAA clade</taxon>
        <taxon>indigoferoid/millettioid clade</taxon>
        <taxon>Phaseoleae</taxon>
        <taxon>Clitoria</taxon>
    </lineage>
</organism>
<keyword evidence="8" id="KW-1185">Reference proteome</keyword>
<comment type="caution">
    <text evidence="7">The sequence shown here is derived from an EMBL/GenBank/DDBJ whole genome shotgun (WGS) entry which is preliminary data.</text>
</comment>
<dbReference type="SUPFAM" id="SSF57829">
    <property type="entry name" value="Zn-binding ribosomal proteins"/>
    <property type="match status" value="1"/>
</dbReference>
<feature type="transmembrane region" description="Helical" evidence="6">
    <location>
        <begin position="365"/>
        <end position="385"/>
    </location>
</feature>
<dbReference type="PANTHER" id="PTHR15238">
    <property type="entry name" value="54S RIBOSOMAL PROTEIN L39, MITOCHONDRIAL"/>
    <property type="match status" value="1"/>
</dbReference>
<dbReference type="GO" id="GO:0006412">
    <property type="term" value="P:translation"/>
    <property type="evidence" value="ECO:0007669"/>
    <property type="project" value="InterPro"/>
</dbReference>
<proteinExistence type="inferred from homology"/>
<evidence type="ECO:0000256" key="2">
    <source>
        <dbReference type="ARBA" id="ARBA00022980"/>
    </source>
</evidence>
<gene>
    <name evidence="7" type="ORF">RJT34_16509</name>
</gene>
<dbReference type="GO" id="GO:0015934">
    <property type="term" value="C:large ribosomal subunit"/>
    <property type="evidence" value="ECO:0007669"/>
    <property type="project" value="TreeGrafter"/>
</dbReference>
<name>A0AAN9J796_CLITE</name>
<dbReference type="PANTHER" id="PTHR15238:SF1">
    <property type="entry name" value="LARGE RIBOSOMAL SUBUNIT PROTEIN BL33M"/>
    <property type="match status" value="1"/>
</dbReference>
<dbReference type="InterPro" id="IPR038584">
    <property type="entry name" value="Ribosomal_bL33_sf"/>
</dbReference>
<feature type="compositionally biased region" description="Basic and acidic residues" evidence="5">
    <location>
        <begin position="164"/>
        <end position="173"/>
    </location>
</feature>
<dbReference type="InterPro" id="IPR001705">
    <property type="entry name" value="Ribosomal_bL33"/>
</dbReference>
<comment type="similarity">
    <text evidence="1">Belongs to the bacterial ribosomal protein bL33 family.</text>
</comment>
<evidence type="ECO:0000256" key="4">
    <source>
        <dbReference type="ARBA" id="ARBA00035429"/>
    </source>
</evidence>
<evidence type="ECO:0000256" key="6">
    <source>
        <dbReference type="SAM" id="Phobius"/>
    </source>
</evidence>
<dbReference type="GO" id="GO:0003735">
    <property type="term" value="F:structural constituent of ribosome"/>
    <property type="evidence" value="ECO:0007669"/>
    <property type="project" value="InterPro"/>
</dbReference>